<feature type="domain" description="GCVT N-terminal" evidence="2">
    <location>
        <begin position="4"/>
        <end position="61"/>
    </location>
</feature>
<organism evidence="4 5">
    <name type="scientific">Geodia barretti</name>
    <name type="common">Barrett's horny sponge</name>
    <dbReference type="NCBI Taxonomy" id="519541"/>
    <lineage>
        <taxon>Eukaryota</taxon>
        <taxon>Metazoa</taxon>
        <taxon>Porifera</taxon>
        <taxon>Demospongiae</taxon>
        <taxon>Heteroscleromorpha</taxon>
        <taxon>Tetractinellida</taxon>
        <taxon>Astrophorina</taxon>
        <taxon>Geodiidae</taxon>
        <taxon>Geodia</taxon>
    </lineage>
</organism>
<dbReference type="Pfam" id="PF08669">
    <property type="entry name" value="GCV_T_C"/>
    <property type="match status" value="1"/>
</dbReference>
<dbReference type="InterPro" id="IPR027266">
    <property type="entry name" value="TrmE/GcvT-like"/>
</dbReference>
<evidence type="ECO:0000259" key="3">
    <source>
        <dbReference type="Pfam" id="PF08669"/>
    </source>
</evidence>
<name>A0AA35W8D2_GEOBA</name>
<evidence type="ECO:0000256" key="1">
    <source>
        <dbReference type="ARBA" id="ARBA00008609"/>
    </source>
</evidence>
<dbReference type="SUPFAM" id="SSF101790">
    <property type="entry name" value="Aminomethyltransferase beta-barrel domain"/>
    <property type="match status" value="1"/>
</dbReference>
<dbReference type="InterPro" id="IPR029043">
    <property type="entry name" value="GcvT/YgfZ_C"/>
</dbReference>
<proteinExistence type="inferred from homology"/>
<dbReference type="GO" id="GO:0005829">
    <property type="term" value="C:cytosol"/>
    <property type="evidence" value="ECO:0007669"/>
    <property type="project" value="TreeGrafter"/>
</dbReference>
<keyword evidence="5" id="KW-1185">Reference proteome</keyword>
<evidence type="ECO:0000313" key="4">
    <source>
        <dbReference type="EMBL" id="CAI8007841.1"/>
    </source>
</evidence>
<dbReference type="PANTHER" id="PTHR43757">
    <property type="entry name" value="AMINOMETHYLTRANSFERASE"/>
    <property type="match status" value="1"/>
</dbReference>
<gene>
    <name evidence="4" type="ORF">GBAR_LOCUS5423</name>
</gene>
<dbReference type="PANTHER" id="PTHR43757:SF2">
    <property type="entry name" value="AMINOMETHYLTRANSFERASE, MITOCHONDRIAL"/>
    <property type="match status" value="1"/>
</dbReference>
<dbReference type="EMBL" id="CASHTH010000800">
    <property type="protein sequence ID" value="CAI8007841.1"/>
    <property type="molecule type" value="Genomic_DNA"/>
</dbReference>
<accession>A0AA35W8D2</accession>
<dbReference type="Gene3D" id="3.30.1360.120">
    <property type="entry name" value="Probable tRNA modification gtpase trme, domain 1"/>
    <property type="match status" value="1"/>
</dbReference>
<comment type="similarity">
    <text evidence="1">Belongs to the GcvT family.</text>
</comment>
<evidence type="ECO:0000313" key="5">
    <source>
        <dbReference type="Proteomes" id="UP001174909"/>
    </source>
</evidence>
<feature type="domain" description="Aminomethyltransferase C-terminal" evidence="3">
    <location>
        <begin position="81"/>
        <end position="164"/>
    </location>
</feature>
<comment type="caution">
    <text evidence="4">The sequence shown here is derived from an EMBL/GenBank/DDBJ whole genome shotgun (WGS) entry which is preliminary data.</text>
</comment>
<reference evidence="4" key="1">
    <citation type="submission" date="2023-03" db="EMBL/GenBank/DDBJ databases">
        <authorList>
            <person name="Steffen K."/>
            <person name="Cardenas P."/>
        </authorList>
    </citation>
    <scope>NUCLEOTIDE SEQUENCE</scope>
</reference>
<dbReference type="SUPFAM" id="SSF103025">
    <property type="entry name" value="Folate-binding domain"/>
    <property type="match status" value="1"/>
</dbReference>
<dbReference type="InterPro" id="IPR013977">
    <property type="entry name" value="GcvT_C"/>
</dbReference>
<dbReference type="Pfam" id="PF01571">
    <property type="entry name" value="GCV_T"/>
    <property type="match status" value="1"/>
</dbReference>
<sequence>MLYADDVWPHILEQGEEFNLRVIAPSHIRRLEAGILSYGQDMDIENNPFEVRLGWQVDLSKDDFVGKKALAKIKEERVQQRLVGLKVGGEPISWYNESFYLVKDCDSGDDVGYVTSAFWSPSMGSNIAFAVMPRSHWRQGTGVKVELPADGIVDAEVVRVPFFDPTKEMPKTAL</sequence>
<dbReference type="InterPro" id="IPR006222">
    <property type="entry name" value="GCVT_N"/>
</dbReference>
<evidence type="ECO:0000259" key="2">
    <source>
        <dbReference type="Pfam" id="PF01571"/>
    </source>
</evidence>
<dbReference type="Proteomes" id="UP001174909">
    <property type="component" value="Unassembled WGS sequence"/>
</dbReference>
<protein>
    <submittedName>
        <fullName evidence="4">Dimethylsulfonioproprionate demethylase DmdA</fullName>
    </submittedName>
</protein>
<dbReference type="InterPro" id="IPR028896">
    <property type="entry name" value="GcvT/YgfZ/DmdA"/>
</dbReference>
<dbReference type="AlphaFoldDB" id="A0AA35W8D2"/>